<reference evidence="3" key="1">
    <citation type="submission" date="2018-06" db="EMBL/GenBank/DDBJ databases">
        <authorList>
            <person name="Zhirakovskaya E."/>
        </authorList>
    </citation>
    <scope>NUCLEOTIDE SEQUENCE</scope>
</reference>
<keyword evidence="2" id="KW-0812">Transmembrane</keyword>
<protein>
    <recommendedName>
        <fullName evidence="4">DUF1566 domain-containing protein</fullName>
    </recommendedName>
</protein>
<organism evidence="3">
    <name type="scientific">hydrothermal vent metagenome</name>
    <dbReference type="NCBI Taxonomy" id="652676"/>
    <lineage>
        <taxon>unclassified sequences</taxon>
        <taxon>metagenomes</taxon>
        <taxon>ecological metagenomes</taxon>
    </lineage>
</organism>
<evidence type="ECO:0000256" key="1">
    <source>
        <dbReference type="SAM" id="MobiDB-lite"/>
    </source>
</evidence>
<evidence type="ECO:0000256" key="2">
    <source>
        <dbReference type="SAM" id="Phobius"/>
    </source>
</evidence>
<dbReference type="AlphaFoldDB" id="A0A3B0Z0E9"/>
<keyword evidence="2" id="KW-1133">Transmembrane helix</keyword>
<feature type="transmembrane region" description="Helical" evidence="2">
    <location>
        <begin position="229"/>
        <end position="247"/>
    </location>
</feature>
<evidence type="ECO:0000313" key="3">
    <source>
        <dbReference type="EMBL" id="VAW74166.1"/>
    </source>
</evidence>
<gene>
    <name evidence="3" type="ORF">MNBD_GAMMA14-292</name>
</gene>
<proteinExistence type="predicted"/>
<accession>A0A3B0Z0E9</accession>
<name>A0A3B0Z0E9_9ZZZZ</name>
<sequence>MKSRILGAVSACAITFVSLSVQAVPVNGQGTWESTLEGRDLDGNAATFEAYYDTTLDITWLADANANGVMTWADAKTWATGLNVNGVTGWRLPTNTPINGSSYNTTVSSNGTTDNGYASTTTDGTNGGWRDGSGNPVSEMGHMYYVTLANLGFCNPTLPWCTEQTGWGLDNSGPFSNIQSSTPYWSGSEFNSSSPWVFRFLNGNRDAGNPNASTYAWAVRSGDVSAVPVPAAVWLFGSGLTGLIGVARRKKA</sequence>
<feature type="region of interest" description="Disordered" evidence="1">
    <location>
        <begin position="106"/>
        <end position="133"/>
    </location>
</feature>
<evidence type="ECO:0008006" key="4">
    <source>
        <dbReference type="Google" id="ProtNLM"/>
    </source>
</evidence>
<keyword evidence="2" id="KW-0472">Membrane</keyword>
<feature type="compositionally biased region" description="Polar residues" evidence="1">
    <location>
        <begin position="106"/>
        <end position="124"/>
    </location>
</feature>
<dbReference type="EMBL" id="UOFM01000088">
    <property type="protein sequence ID" value="VAW74166.1"/>
    <property type="molecule type" value="Genomic_DNA"/>
</dbReference>